<protein>
    <submittedName>
        <fullName evidence="4">Substrate-binding domain-containing protein</fullName>
    </submittedName>
</protein>
<keyword evidence="5" id="KW-1185">Reference proteome</keyword>
<dbReference type="InterPro" id="IPR050811">
    <property type="entry name" value="Phosphate_ABC_transporter"/>
</dbReference>
<feature type="transmembrane region" description="Helical" evidence="2">
    <location>
        <begin position="245"/>
        <end position="264"/>
    </location>
</feature>
<organism evidence="4 5">
    <name type="scientific">Pseudonocardia eucalypti</name>
    <dbReference type="NCBI Taxonomy" id="648755"/>
    <lineage>
        <taxon>Bacteria</taxon>
        <taxon>Bacillati</taxon>
        <taxon>Actinomycetota</taxon>
        <taxon>Actinomycetes</taxon>
        <taxon>Pseudonocardiales</taxon>
        <taxon>Pseudonocardiaceae</taxon>
        <taxon>Pseudonocardia</taxon>
    </lineage>
</organism>
<dbReference type="Pfam" id="PF12849">
    <property type="entry name" value="PBP_like_2"/>
    <property type="match status" value="1"/>
</dbReference>
<evidence type="ECO:0000313" key="4">
    <source>
        <dbReference type="EMBL" id="GAA5145573.1"/>
    </source>
</evidence>
<dbReference type="Gene3D" id="3.40.190.10">
    <property type="entry name" value="Periplasmic binding protein-like II"/>
    <property type="match status" value="2"/>
</dbReference>
<keyword evidence="2" id="KW-0472">Membrane</keyword>
<feature type="transmembrane region" description="Helical" evidence="2">
    <location>
        <begin position="18"/>
        <end position="37"/>
    </location>
</feature>
<evidence type="ECO:0000259" key="3">
    <source>
        <dbReference type="Pfam" id="PF12849"/>
    </source>
</evidence>
<keyword evidence="2" id="KW-1133">Transmembrane helix</keyword>
<evidence type="ECO:0000256" key="2">
    <source>
        <dbReference type="SAM" id="Phobius"/>
    </source>
</evidence>
<reference evidence="5" key="1">
    <citation type="journal article" date="2019" name="Int. J. Syst. Evol. Microbiol.">
        <title>The Global Catalogue of Microorganisms (GCM) 10K type strain sequencing project: providing services to taxonomists for standard genome sequencing and annotation.</title>
        <authorList>
            <consortium name="The Broad Institute Genomics Platform"/>
            <consortium name="The Broad Institute Genome Sequencing Center for Infectious Disease"/>
            <person name="Wu L."/>
            <person name="Ma J."/>
        </authorList>
    </citation>
    <scope>NUCLEOTIDE SEQUENCE [LARGE SCALE GENOMIC DNA]</scope>
    <source>
        <strain evidence="5">JCM 18303</strain>
    </source>
</reference>
<evidence type="ECO:0000256" key="1">
    <source>
        <dbReference type="ARBA" id="ARBA00022729"/>
    </source>
</evidence>
<comment type="caution">
    <text evidence="4">The sequence shown here is derived from an EMBL/GenBank/DDBJ whole genome shotgun (WGS) entry which is preliminary data.</text>
</comment>
<keyword evidence="2" id="KW-0812">Transmembrane</keyword>
<dbReference type="InterPro" id="IPR024370">
    <property type="entry name" value="PBP_domain"/>
</dbReference>
<sequence length="554" mass="59681">MLEILSSALGTVQSTVEFLGPGNLVVAILALIATPYVDRLLIRRKRVTFRVLYNSKVGIGPELLHLDGDHTRKDGQAKQLAELLARMSVVVVRIRNTGSYDIHAGDFEKPLAFTFGGRVIWNARISDASDDKLRKDVREGLEFFAATAGANPRANPPSSGTLRAMRDLLPSRTTKGGAQAPSWQGVRLGELNLGRRQRFKLVVVLVEPPGRTGELTKGFRYEGKLNENGLIRDDKVERRVTLPRVTGVAAVALTGLLLAGLALAPTARPAAGVNCASGQLSVVGSSVFMPTLSTLADLYRQGCPGAVIDTRPTGSVDGVRQLIASEHPEGLVALSDGKQNTGAAPVRAEQLGIVVYHVVVNSSAGVDGLTSAQLRGIYDGTYRDWSQLRGGAPLPIRIVGRGQESGTRELFEQRVLHAAEPGLTSNDCLTNDRDQRAPIIRCERNANPEVIDMISNTPGAIGYSDAPSVAEARKSSALNALTLDNKTFDTNSVIESGYQFWTVEYLYLRSPDGLPAALLDYLRHDPTARIRLTAAGYIPCTTPDNAPLDLCNHR</sequence>
<dbReference type="EMBL" id="BAABJP010000001">
    <property type="protein sequence ID" value="GAA5145573.1"/>
    <property type="molecule type" value="Genomic_DNA"/>
</dbReference>
<dbReference type="SUPFAM" id="SSF53850">
    <property type="entry name" value="Periplasmic binding protein-like II"/>
    <property type="match status" value="1"/>
</dbReference>
<keyword evidence="1" id="KW-0732">Signal</keyword>
<dbReference type="RefSeq" id="WP_345702481.1">
    <property type="nucleotide sequence ID" value="NZ_BAABJP010000001.1"/>
</dbReference>
<gene>
    <name evidence="4" type="ORF">GCM10023321_03680</name>
</gene>
<dbReference type="PANTHER" id="PTHR30570">
    <property type="entry name" value="PERIPLASMIC PHOSPHATE BINDING COMPONENT OF PHOSPHATE ABC TRANSPORTER"/>
    <property type="match status" value="1"/>
</dbReference>
<proteinExistence type="predicted"/>
<dbReference type="PANTHER" id="PTHR30570:SF1">
    <property type="entry name" value="PHOSPHATE-BINDING PROTEIN PSTS"/>
    <property type="match status" value="1"/>
</dbReference>
<accession>A0ABP9PIA3</accession>
<name>A0ABP9PIA3_9PSEU</name>
<evidence type="ECO:0000313" key="5">
    <source>
        <dbReference type="Proteomes" id="UP001428817"/>
    </source>
</evidence>
<feature type="domain" description="PBP" evidence="3">
    <location>
        <begin position="270"/>
        <end position="522"/>
    </location>
</feature>
<dbReference type="Proteomes" id="UP001428817">
    <property type="component" value="Unassembled WGS sequence"/>
</dbReference>